<evidence type="ECO:0000256" key="5">
    <source>
        <dbReference type="ARBA" id="ARBA00022692"/>
    </source>
</evidence>
<keyword evidence="10" id="KW-1185">Reference proteome</keyword>
<comment type="similarity">
    <text evidence="3">Belongs to the TRAP-gamma family.</text>
</comment>
<evidence type="ECO:0000313" key="11">
    <source>
        <dbReference type="RefSeq" id="XP_029651050.1"/>
    </source>
</evidence>
<dbReference type="PANTHER" id="PTHR13399:SF2">
    <property type="entry name" value="TRANSLOCON-ASSOCIATED PROTEIN SUBUNIT GAMMA"/>
    <property type="match status" value="1"/>
</dbReference>
<proteinExistence type="inferred from homology"/>
<name>A0A6P7TLZ0_9MOLL</name>
<evidence type="ECO:0000256" key="1">
    <source>
        <dbReference type="ARBA" id="ARBA00002838"/>
    </source>
</evidence>
<keyword evidence="7" id="KW-1133">Transmembrane helix</keyword>
<dbReference type="PANTHER" id="PTHR13399">
    <property type="entry name" value="TRANSLOCON-ASSOCIATED PROTEIN TRAP , GAMMA SUBUNIT"/>
    <property type="match status" value="1"/>
</dbReference>
<gene>
    <name evidence="11" type="primary">LOC115224328</name>
</gene>
<dbReference type="AlphaFoldDB" id="A0A6P7TLZ0"/>
<sequence>MVSSRGSGHKQNKLTREEELLLQDFSRDVSTKSSALFYGNAMIISTIPIWLFWRIHQMDVLESALLFIVGTLLSTYLMAYAYKNVKFVLKHKVAQKRESAVNNEMMKKLGEDKKMSKKEKDERILWKKNEVADYEATTFSIFYNNALYLALLIVISFLIMKSLNSTFNYLFSVIASAGLLALSSTSTK</sequence>
<evidence type="ECO:0000256" key="9">
    <source>
        <dbReference type="ARBA" id="ARBA00030917"/>
    </source>
</evidence>
<comment type="function">
    <text evidence="1">TRAP proteins are part of a complex whose function is to bind calcium to the ER membrane and thereby regulate the retention of ER resident proteins.</text>
</comment>
<comment type="subcellular location">
    <subcellularLocation>
        <location evidence="2">Endoplasmic reticulum membrane</location>
        <topology evidence="2">Multi-pass membrane protein</topology>
    </subcellularLocation>
</comment>
<keyword evidence="5" id="KW-0812">Transmembrane</keyword>
<protein>
    <recommendedName>
        <fullName evidence="4">Translocon-associated protein subunit gamma</fullName>
    </recommendedName>
    <alternativeName>
        <fullName evidence="9">Signal sequence receptor subunit gamma</fullName>
    </alternativeName>
</protein>
<dbReference type="InterPro" id="IPR009779">
    <property type="entry name" value="SSR3"/>
</dbReference>
<organism evidence="10 11">
    <name type="scientific">Octopus sinensis</name>
    <name type="common">East Asian common octopus</name>
    <dbReference type="NCBI Taxonomy" id="2607531"/>
    <lineage>
        <taxon>Eukaryota</taxon>
        <taxon>Metazoa</taxon>
        <taxon>Spiralia</taxon>
        <taxon>Lophotrochozoa</taxon>
        <taxon>Mollusca</taxon>
        <taxon>Cephalopoda</taxon>
        <taxon>Coleoidea</taxon>
        <taxon>Octopodiformes</taxon>
        <taxon>Octopoda</taxon>
        <taxon>Incirrata</taxon>
        <taxon>Octopodidae</taxon>
        <taxon>Octopus</taxon>
    </lineage>
</organism>
<evidence type="ECO:0000256" key="4">
    <source>
        <dbReference type="ARBA" id="ARBA00022231"/>
    </source>
</evidence>
<evidence type="ECO:0000256" key="2">
    <source>
        <dbReference type="ARBA" id="ARBA00004477"/>
    </source>
</evidence>
<accession>A0A6P7TLZ0</accession>
<evidence type="ECO:0000256" key="3">
    <source>
        <dbReference type="ARBA" id="ARBA00007990"/>
    </source>
</evidence>
<evidence type="ECO:0000256" key="6">
    <source>
        <dbReference type="ARBA" id="ARBA00022824"/>
    </source>
</evidence>
<evidence type="ECO:0000313" key="10">
    <source>
        <dbReference type="Proteomes" id="UP000515154"/>
    </source>
</evidence>
<dbReference type="Pfam" id="PF07074">
    <property type="entry name" value="TRAP-gamma"/>
    <property type="match status" value="1"/>
</dbReference>
<reference evidence="11" key="1">
    <citation type="submission" date="2025-08" db="UniProtKB">
        <authorList>
            <consortium name="RefSeq"/>
        </authorList>
    </citation>
    <scope>IDENTIFICATION</scope>
</reference>
<dbReference type="Proteomes" id="UP000515154">
    <property type="component" value="Linkage group LG25"/>
</dbReference>
<keyword evidence="8" id="KW-0472">Membrane</keyword>
<dbReference type="RefSeq" id="XP_029651050.1">
    <property type="nucleotide sequence ID" value="XM_029795190.2"/>
</dbReference>
<dbReference type="KEGG" id="osn:115224328"/>
<evidence type="ECO:0000256" key="7">
    <source>
        <dbReference type="ARBA" id="ARBA00022989"/>
    </source>
</evidence>
<keyword evidence="6" id="KW-0256">Endoplasmic reticulum</keyword>
<dbReference type="GO" id="GO:0006614">
    <property type="term" value="P:SRP-dependent cotranslational protein targeting to membrane"/>
    <property type="evidence" value="ECO:0007669"/>
    <property type="project" value="InterPro"/>
</dbReference>
<evidence type="ECO:0000256" key="8">
    <source>
        <dbReference type="ARBA" id="ARBA00023136"/>
    </source>
</evidence>
<dbReference type="GO" id="GO:0005789">
    <property type="term" value="C:endoplasmic reticulum membrane"/>
    <property type="evidence" value="ECO:0007669"/>
    <property type="project" value="UniProtKB-SubCell"/>
</dbReference>